<keyword evidence="1" id="KW-0175">Coiled coil</keyword>
<dbReference type="EMBL" id="RSEJ01000012">
    <property type="protein sequence ID" value="NBI53448.1"/>
    <property type="molecule type" value="Genomic_DNA"/>
</dbReference>
<gene>
    <name evidence="2" type="ORF">EIZ48_12755</name>
</gene>
<evidence type="ECO:0000256" key="1">
    <source>
        <dbReference type="SAM" id="Coils"/>
    </source>
</evidence>
<evidence type="ECO:0000313" key="3">
    <source>
        <dbReference type="Proteomes" id="UP000738517"/>
    </source>
</evidence>
<dbReference type="RefSeq" id="WP_160651918.1">
    <property type="nucleotide sequence ID" value="NZ_RSEJ01000012.1"/>
</dbReference>
<protein>
    <submittedName>
        <fullName evidence="2">Uncharacterized protein</fullName>
    </submittedName>
</protein>
<name>A0ABW9YJP3_9GAMM</name>
<keyword evidence="3" id="KW-1185">Reference proteome</keyword>
<feature type="coiled-coil region" evidence="1">
    <location>
        <begin position="52"/>
        <end position="92"/>
    </location>
</feature>
<reference evidence="2 3" key="1">
    <citation type="journal article" date="2017" name="Int. J. Syst. Evol. Microbiol.">
        <title>Photobacterium alginatilyticum sp. nov., a marine bacterium isolated from bottom seawater.</title>
        <authorList>
            <person name="Wang X."/>
            <person name="Wang Y."/>
            <person name="Yang X."/>
            <person name="Sun H."/>
            <person name="Li B."/>
            <person name="Zhang X.H."/>
        </authorList>
    </citation>
    <scope>NUCLEOTIDE SEQUENCE [LARGE SCALE GENOMIC DNA]</scope>
    <source>
        <strain evidence="2 3">P03D4</strain>
    </source>
</reference>
<evidence type="ECO:0000313" key="2">
    <source>
        <dbReference type="EMBL" id="NBI53448.1"/>
    </source>
</evidence>
<comment type="caution">
    <text evidence="2">The sequence shown here is derived from an EMBL/GenBank/DDBJ whole genome shotgun (WGS) entry which is preliminary data.</text>
</comment>
<proteinExistence type="predicted"/>
<sequence>MVFEVGKDVGDHIEPTAQEYEQGVNLAMYRSNGNLTIAGLYQALHETVKSPRQMTADERAEAEALIAEERKKAQTTERLREIDALAERMRARNEK</sequence>
<accession>A0ABW9YJP3</accession>
<organism evidence="2 3">
    <name type="scientific">Photobacterium alginatilyticum</name>
    <dbReference type="NCBI Taxonomy" id="1775171"/>
    <lineage>
        <taxon>Bacteria</taxon>
        <taxon>Pseudomonadati</taxon>
        <taxon>Pseudomonadota</taxon>
        <taxon>Gammaproteobacteria</taxon>
        <taxon>Vibrionales</taxon>
        <taxon>Vibrionaceae</taxon>
        <taxon>Photobacterium</taxon>
    </lineage>
</organism>
<dbReference type="Proteomes" id="UP000738517">
    <property type="component" value="Unassembled WGS sequence"/>
</dbReference>